<dbReference type="KEGG" id="sna:Snas_0383"/>
<accession>D3Q4E0</accession>
<proteinExistence type="predicted"/>
<keyword evidence="3" id="KW-1185">Reference proteome</keyword>
<dbReference type="Proteomes" id="UP000000844">
    <property type="component" value="Chromosome"/>
</dbReference>
<evidence type="ECO:0000256" key="1">
    <source>
        <dbReference type="SAM" id="SignalP"/>
    </source>
</evidence>
<protein>
    <recommendedName>
        <fullName evidence="4">Lipoprotein</fullName>
    </recommendedName>
</protein>
<keyword evidence="1" id="KW-0732">Signal</keyword>
<feature type="signal peptide" evidence="1">
    <location>
        <begin position="1"/>
        <end position="22"/>
    </location>
</feature>
<dbReference type="HOGENOM" id="CLU_2013865_0_0_11"/>
<gene>
    <name evidence="2" type="ordered locus">Snas_0383</name>
</gene>
<sequence>MRPKPTALATSLACLLAFSGCTTESDATKTEDITKRWKKHFTAADQPDSWQLYGRDTEKVTLTDNYLNIEGDIYNCEDTRVYWQMGRDWAKNVDDNVSTFVTVYDDDKLAGDTTTTGEFDCHL</sequence>
<reference evidence="2 3" key="1">
    <citation type="journal article" date="2009" name="Stand. Genomic Sci.">
        <title>Complete genome sequence of Stackebrandtia nassauensis type strain (LLR-40K-21).</title>
        <authorList>
            <person name="Munk C."/>
            <person name="Lapidus A."/>
            <person name="Copeland A."/>
            <person name="Jando M."/>
            <person name="Mayilraj S."/>
            <person name="Glavina Del Rio T."/>
            <person name="Nolan M."/>
            <person name="Chen F."/>
            <person name="Lucas S."/>
            <person name="Tice H."/>
            <person name="Cheng J.F."/>
            <person name="Han C."/>
            <person name="Detter J.C."/>
            <person name="Bruce D."/>
            <person name="Goodwin L."/>
            <person name="Chain P."/>
            <person name="Pitluck S."/>
            <person name="Goker M."/>
            <person name="Ovchinikova G."/>
            <person name="Pati A."/>
            <person name="Ivanova N."/>
            <person name="Mavromatis K."/>
            <person name="Chen A."/>
            <person name="Palaniappan K."/>
            <person name="Land M."/>
            <person name="Hauser L."/>
            <person name="Chang Y.J."/>
            <person name="Jeffries C.D."/>
            <person name="Bristow J."/>
            <person name="Eisen J.A."/>
            <person name="Markowitz V."/>
            <person name="Hugenholtz P."/>
            <person name="Kyrpides N.C."/>
            <person name="Klenk H.P."/>
        </authorList>
    </citation>
    <scope>NUCLEOTIDE SEQUENCE [LARGE SCALE GENOMIC DNA]</scope>
    <source>
        <strain evidence="3">DSM 44728 / CIP 108903 / NRRL B-16338 / NBRC 102104 / LLR-40K-21</strain>
    </source>
</reference>
<organism evidence="2 3">
    <name type="scientific">Stackebrandtia nassauensis (strain DSM 44728 / CIP 108903 / NRRL B-16338 / NBRC 102104 / LLR-40K-21)</name>
    <dbReference type="NCBI Taxonomy" id="446470"/>
    <lineage>
        <taxon>Bacteria</taxon>
        <taxon>Bacillati</taxon>
        <taxon>Actinomycetota</taxon>
        <taxon>Actinomycetes</taxon>
        <taxon>Glycomycetales</taxon>
        <taxon>Glycomycetaceae</taxon>
        <taxon>Stackebrandtia</taxon>
    </lineage>
</organism>
<feature type="chain" id="PRO_5038638371" description="Lipoprotein" evidence="1">
    <location>
        <begin position="23"/>
        <end position="123"/>
    </location>
</feature>
<dbReference type="RefSeq" id="WP_013015671.1">
    <property type="nucleotide sequence ID" value="NC_013947.1"/>
</dbReference>
<evidence type="ECO:0000313" key="2">
    <source>
        <dbReference type="EMBL" id="ADD40100.1"/>
    </source>
</evidence>
<dbReference type="STRING" id="446470.Snas_0383"/>
<dbReference type="AlphaFoldDB" id="D3Q4E0"/>
<dbReference type="EMBL" id="CP001778">
    <property type="protein sequence ID" value="ADD40100.1"/>
    <property type="molecule type" value="Genomic_DNA"/>
</dbReference>
<evidence type="ECO:0008006" key="4">
    <source>
        <dbReference type="Google" id="ProtNLM"/>
    </source>
</evidence>
<dbReference type="PROSITE" id="PS51257">
    <property type="entry name" value="PROKAR_LIPOPROTEIN"/>
    <property type="match status" value="1"/>
</dbReference>
<name>D3Q4E0_STANL</name>
<evidence type="ECO:0000313" key="3">
    <source>
        <dbReference type="Proteomes" id="UP000000844"/>
    </source>
</evidence>